<dbReference type="Gene3D" id="3.40.430.10">
    <property type="entry name" value="Dihydrofolate Reductase, subunit A"/>
    <property type="match status" value="1"/>
</dbReference>
<protein>
    <submittedName>
        <fullName evidence="5">Riboflavin deaminase</fullName>
    </submittedName>
</protein>
<keyword evidence="6" id="KW-1185">Reference proteome</keyword>
<gene>
    <name evidence="5" type="ORF">DCO16_03245</name>
</gene>
<dbReference type="GO" id="GO:0008703">
    <property type="term" value="F:5-amino-6-(5-phosphoribosylamino)uracil reductase activity"/>
    <property type="evidence" value="ECO:0007669"/>
    <property type="project" value="InterPro"/>
</dbReference>
<dbReference type="GO" id="GO:0009231">
    <property type="term" value="P:riboflavin biosynthetic process"/>
    <property type="evidence" value="ECO:0007669"/>
    <property type="project" value="InterPro"/>
</dbReference>
<evidence type="ECO:0000256" key="3">
    <source>
        <dbReference type="ARBA" id="ARBA00023002"/>
    </source>
</evidence>
<evidence type="ECO:0000256" key="2">
    <source>
        <dbReference type="ARBA" id="ARBA00022857"/>
    </source>
</evidence>
<organism evidence="5 6">
    <name type="scientific">Polynucleobacter antarcticus</name>
    <dbReference type="NCBI Taxonomy" id="1743162"/>
    <lineage>
        <taxon>Bacteria</taxon>
        <taxon>Pseudomonadati</taxon>
        <taxon>Pseudomonadota</taxon>
        <taxon>Betaproteobacteria</taxon>
        <taxon>Burkholderiales</taxon>
        <taxon>Burkholderiaceae</taxon>
        <taxon>Polynucleobacter</taxon>
    </lineage>
</organism>
<keyword evidence="3" id="KW-0560">Oxidoreductase</keyword>
<dbReference type="InterPro" id="IPR050765">
    <property type="entry name" value="Riboflavin_Biosynth_HTPR"/>
</dbReference>
<keyword evidence="2" id="KW-0521">NADP</keyword>
<dbReference type="InterPro" id="IPR024072">
    <property type="entry name" value="DHFR-like_dom_sf"/>
</dbReference>
<evidence type="ECO:0000313" key="5">
    <source>
        <dbReference type="EMBL" id="QKM63592.1"/>
    </source>
</evidence>
<dbReference type="SUPFAM" id="SSF53597">
    <property type="entry name" value="Dihydrofolate reductase-like"/>
    <property type="match status" value="1"/>
</dbReference>
<proteinExistence type="predicted"/>
<dbReference type="Proteomes" id="UP000500806">
    <property type="component" value="Chromosome"/>
</dbReference>
<reference evidence="5 6" key="1">
    <citation type="submission" date="2018-04" db="EMBL/GenBank/DDBJ databases">
        <title>Polynucleobacter sp. LimPoW16 genome.</title>
        <authorList>
            <person name="Hahn M.W."/>
        </authorList>
    </citation>
    <scope>NUCLEOTIDE SEQUENCE [LARGE SCALE GENOMIC DNA]</scope>
    <source>
        <strain evidence="5 6">LimPoW16</strain>
    </source>
</reference>
<name>A0A6M9PUQ8_9BURK</name>
<feature type="domain" description="Bacterial bifunctional deaminase-reductase C-terminal" evidence="4">
    <location>
        <begin position="2"/>
        <end position="187"/>
    </location>
</feature>
<dbReference type="PANTHER" id="PTHR38011:SF7">
    <property type="entry name" value="2,5-DIAMINO-6-RIBOSYLAMINO-4(3H)-PYRIMIDINONE 5'-PHOSPHATE REDUCTASE"/>
    <property type="match status" value="1"/>
</dbReference>
<dbReference type="PANTHER" id="PTHR38011">
    <property type="entry name" value="DIHYDROFOLATE REDUCTASE FAMILY PROTEIN (AFU_ORTHOLOGUE AFUA_8G06820)"/>
    <property type="match status" value="1"/>
</dbReference>
<evidence type="ECO:0000313" key="6">
    <source>
        <dbReference type="Proteomes" id="UP000500806"/>
    </source>
</evidence>
<dbReference type="InterPro" id="IPR002734">
    <property type="entry name" value="RibDG_C"/>
</dbReference>
<dbReference type="Pfam" id="PF01872">
    <property type="entry name" value="RibD_C"/>
    <property type="match status" value="1"/>
</dbReference>
<sequence length="214" mass="23250">MTVIGQIGQTMDGRIATITGQSKYINGSSGLSHLHQLRALVDAVVIGVGTALTDNPQLNVRLVSGKNPTRVVIDPQGRLGCDAQVWREDGTKRLWIIAEGKKVSAPSGVEVLTLPMVDGRIEAATILKSLRMQGLKRILIEGGAFTLSHFMQAGCLDRLHIIIAPIIMGSGRPSFELPAIEHMDQATRLNIQTHVLNNEVLFDCDLSSQRLKLD</sequence>
<evidence type="ECO:0000259" key="4">
    <source>
        <dbReference type="Pfam" id="PF01872"/>
    </source>
</evidence>
<comment type="pathway">
    <text evidence="1">Cofactor biosynthesis; riboflavin biosynthesis.</text>
</comment>
<dbReference type="KEGG" id="pani:DCO16_03245"/>
<dbReference type="EMBL" id="CP028941">
    <property type="protein sequence ID" value="QKM63592.1"/>
    <property type="molecule type" value="Genomic_DNA"/>
</dbReference>
<evidence type="ECO:0000256" key="1">
    <source>
        <dbReference type="ARBA" id="ARBA00005104"/>
    </source>
</evidence>
<dbReference type="AlphaFoldDB" id="A0A6M9PUQ8"/>
<accession>A0A6M9PUQ8</accession>